<protein>
    <recommendedName>
        <fullName evidence="4 5">Small ribosomal subunit protein uS2</fullName>
    </recommendedName>
</protein>
<evidence type="ECO:0000313" key="6">
    <source>
        <dbReference type="EMBL" id="PJE69692.1"/>
    </source>
</evidence>
<name>A0A2H9T1U7_9BACT</name>
<dbReference type="PRINTS" id="PR00395">
    <property type="entry name" value="RIBOSOMALS2"/>
</dbReference>
<reference evidence="7" key="1">
    <citation type="submission" date="2017-09" db="EMBL/GenBank/DDBJ databases">
        <title>Depth-based differentiation of microbial function through sediment-hosted aquifers and enrichment of novel symbionts in the deep terrestrial subsurface.</title>
        <authorList>
            <person name="Probst A.J."/>
            <person name="Ladd B."/>
            <person name="Jarett J.K."/>
            <person name="Geller-Mcgrath D.E."/>
            <person name="Sieber C.M.K."/>
            <person name="Emerson J.B."/>
            <person name="Anantharaman K."/>
            <person name="Thomas B.C."/>
            <person name="Malmstrom R."/>
            <person name="Stieglmeier M."/>
            <person name="Klingl A."/>
            <person name="Woyke T."/>
            <person name="Ryan C.M."/>
            <person name="Banfield J.F."/>
        </authorList>
    </citation>
    <scope>NUCLEOTIDE SEQUENCE [LARGE SCALE GENOMIC DNA]</scope>
</reference>
<dbReference type="Proteomes" id="UP000236946">
    <property type="component" value="Unassembled WGS sequence"/>
</dbReference>
<evidence type="ECO:0000256" key="4">
    <source>
        <dbReference type="ARBA" id="ARBA00035256"/>
    </source>
</evidence>
<proteinExistence type="inferred from homology"/>
<evidence type="ECO:0000313" key="7">
    <source>
        <dbReference type="Proteomes" id="UP000236946"/>
    </source>
</evidence>
<dbReference type="Gene3D" id="1.10.287.610">
    <property type="entry name" value="Helix hairpin bin"/>
    <property type="match status" value="1"/>
</dbReference>
<dbReference type="PROSITE" id="PS00962">
    <property type="entry name" value="RIBOSOMAL_S2_1"/>
    <property type="match status" value="1"/>
</dbReference>
<evidence type="ECO:0000256" key="3">
    <source>
        <dbReference type="ARBA" id="ARBA00023274"/>
    </source>
</evidence>
<dbReference type="GO" id="GO:0022627">
    <property type="term" value="C:cytosolic small ribosomal subunit"/>
    <property type="evidence" value="ECO:0007669"/>
    <property type="project" value="TreeGrafter"/>
</dbReference>
<sequence>MPENKKYDFGVNVEEMMAAGVHLGHHVSKLNPKMKQYVSGLRNNSHIIDAEKAAEMLVGALKFVEKLITEQKILLLVGTKIQLKNLVKDIAKDCGLFYVSERWLGGTFTNFKTILKRVNYFKELEEKKAKGELEKYTKKERMKIDKEIERLKNNFEGIKNMEKLPDAIFVVDIKKDSLAVKEARKKGVKTIGIVDTNSDPTSVDYPISASDDSISSVKYILEKVAEVVKKVKK</sequence>
<dbReference type="InterPro" id="IPR018130">
    <property type="entry name" value="Ribosomal_uS2_CS"/>
</dbReference>
<dbReference type="HAMAP" id="MF_00291_B">
    <property type="entry name" value="Ribosomal_uS2_B"/>
    <property type="match status" value="1"/>
</dbReference>
<dbReference type="PANTHER" id="PTHR12534:SF0">
    <property type="entry name" value="SMALL RIBOSOMAL SUBUNIT PROTEIN US2M"/>
    <property type="match status" value="1"/>
</dbReference>
<accession>A0A2H9T1U7</accession>
<organism evidence="6 7">
    <name type="scientific">Candidatus Staskawiczbacteria bacterium CG10_big_fil_rev_8_21_14_0_10_38_10</name>
    <dbReference type="NCBI Taxonomy" id="1974891"/>
    <lineage>
        <taxon>Bacteria</taxon>
        <taxon>Candidatus Staskawicziibacteriota</taxon>
    </lineage>
</organism>
<dbReference type="NCBIfam" id="TIGR01011">
    <property type="entry name" value="rpsB_bact"/>
    <property type="match status" value="1"/>
</dbReference>
<dbReference type="SUPFAM" id="SSF52313">
    <property type="entry name" value="Ribosomal protein S2"/>
    <property type="match status" value="1"/>
</dbReference>
<comment type="similarity">
    <text evidence="1 5">Belongs to the universal ribosomal protein uS2 family.</text>
</comment>
<evidence type="ECO:0000256" key="5">
    <source>
        <dbReference type="HAMAP-Rule" id="MF_00291"/>
    </source>
</evidence>
<comment type="caution">
    <text evidence="6">The sequence shown here is derived from an EMBL/GenBank/DDBJ whole genome shotgun (WGS) entry which is preliminary data.</text>
</comment>
<keyword evidence="2 5" id="KW-0689">Ribosomal protein</keyword>
<dbReference type="EMBL" id="PFEN01000012">
    <property type="protein sequence ID" value="PJE69692.1"/>
    <property type="molecule type" value="Genomic_DNA"/>
</dbReference>
<dbReference type="GO" id="GO:0003735">
    <property type="term" value="F:structural constituent of ribosome"/>
    <property type="evidence" value="ECO:0007669"/>
    <property type="project" value="InterPro"/>
</dbReference>
<keyword evidence="3 5" id="KW-0687">Ribonucleoprotein</keyword>
<dbReference type="InterPro" id="IPR001865">
    <property type="entry name" value="Ribosomal_uS2"/>
</dbReference>
<evidence type="ECO:0000256" key="2">
    <source>
        <dbReference type="ARBA" id="ARBA00022980"/>
    </source>
</evidence>
<dbReference type="Pfam" id="PF00318">
    <property type="entry name" value="Ribosomal_S2"/>
    <property type="match status" value="1"/>
</dbReference>
<dbReference type="InterPro" id="IPR005706">
    <property type="entry name" value="Ribosomal_uS2_bac/mit/plastid"/>
</dbReference>
<gene>
    <name evidence="5 6" type="primary">rpsB</name>
    <name evidence="6" type="ORF">COU98_00590</name>
</gene>
<dbReference type="PANTHER" id="PTHR12534">
    <property type="entry name" value="30S RIBOSOMAL PROTEIN S2 PROKARYOTIC AND ORGANELLAR"/>
    <property type="match status" value="1"/>
</dbReference>
<dbReference type="GO" id="GO:0006412">
    <property type="term" value="P:translation"/>
    <property type="evidence" value="ECO:0007669"/>
    <property type="project" value="UniProtKB-UniRule"/>
</dbReference>
<dbReference type="CDD" id="cd01425">
    <property type="entry name" value="RPS2"/>
    <property type="match status" value="1"/>
</dbReference>
<dbReference type="Gene3D" id="3.40.50.10490">
    <property type="entry name" value="Glucose-6-phosphate isomerase like protein, domain 1"/>
    <property type="match status" value="1"/>
</dbReference>
<dbReference type="AlphaFoldDB" id="A0A2H9T1U7"/>
<evidence type="ECO:0000256" key="1">
    <source>
        <dbReference type="ARBA" id="ARBA00006242"/>
    </source>
</evidence>
<dbReference type="InterPro" id="IPR023591">
    <property type="entry name" value="Ribosomal_uS2_flav_dom_sf"/>
</dbReference>